<protein>
    <recommendedName>
        <fullName evidence="1">HTH LytTR-type domain-containing protein</fullName>
    </recommendedName>
</protein>
<dbReference type="AlphaFoldDB" id="A0A1U7NNV9"/>
<proteinExistence type="predicted"/>
<dbReference type="PROSITE" id="PS50930">
    <property type="entry name" value="HTH_LYTTR"/>
    <property type="match status" value="1"/>
</dbReference>
<dbReference type="EMBL" id="MPKA01000055">
    <property type="protein sequence ID" value="OLU47027.1"/>
    <property type="molecule type" value="Genomic_DNA"/>
</dbReference>
<evidence type="ECO:0000259" key="1">
    <source>
        <dbReference type="PROSITE" id="PS50930"/>
    </source>
</evidence>
<feature type="domain" description="HTH LytTR-type" evidence="1">
    <location>
        <begin position="41"/>
        <end position="144"/>
    </location>
</feature>
<dbReference type="InterPro" id="IPR007492">
    <property type="entry name" value="LytTR_DNA-bd_dom"/>
</dbReference>
<accession>A0A1U7NNV9</accession>
<dbReference type="Proteomes" id="UP000186705">
    <property type="component" value="Unassembled WGS sequence"/>
</dbReference>
<organism evidence="2 3">
    <name type="scientific">Dubosiella newyorkensis</name>
    <dbReference type="NCBI Taxonomy" id="1862672"/>
    <lineage>
        <taxon>Bacteria</taxon>
        <taxon>Bacillati</taxon>
        <taxon>Bacillota</taxon>
        <taxon>Erysipelotrichia</taxon>
        <taxon>Erysipelotrichales</taxon>
        <taxon>Erysipelotrichaceae</taxon>
        <taxon>Dubosiella</taxon>
    </lineage>
</organism>
<dbReference type="RefSeq" id="WP_076340951.1">
    <property type="nucleotide sequence ID" value="NZ_CAJTMI010000021.1"/>
</dbReference>
<keyword evidence="3" id="KW-1185">Reference proteome</keyword>
<dbReference type="PANTHER" id="PTHR37299">
    <property type="entry name" value="TRANSCRIPTIONAL REGULATOR-RELATED"/>
    <property type="match status" value="1"/>
</dbReference>
<sequence>MKIHVIVDDSLEETEVFIKTPKLDQEILAIERELRRSQRTLPLYKDNTEYFLHVHEILFFETDAREVIAHTKDDMYYTDLRLYELEERLPSSFLRISKSAIVNVKKIFALTRSVSSCLVQFQDTYKHVYASRSYYKTLKARMDEEKGDLE</sequence>
<evidence type="ECO:0000313" key="2">
    <source>
        <dbReference type="EMBL" id="OLU47027.1"/>
    </source>
</evidence>
<evidence type="ECO:0000313" key="3">
    <source>
        <dbReference type="Proteomes" id="UP000186705"/>
    </source>
</evidence>
<dbReference type="PANTHER" id="PTHR37299:SF4">
    <property type="entry name" value="TRANSCRIPTIONAL REGULATOR"/>
    <property type="match status" value="1"/>
</dbReference>
<dbReference type="GO" id="GO:0000156">
    <property type="term" value="F:phosphorelay response regulator activity"/>
    <property type="evidence" value="ECO:0007669"/>
    <property type="project" value="InterPro"/>
</dbReference>
<dbReference type="SMART" id="SM00850">
    <property type="entry name" value="LytTR"/>
    <property type="match status" value="1"/>
</dbReference>
<reference evidence="2 3" key="1">
    <citation type="submission" date="2016-11" db="EMBL/GenBank/DDBJ databases">
        <title>Description of two novel members of the family Erysipelotrichaceae: Ileibacterium lipovorans gen. nov., sp. nov. and Dubosiella newyorkensis, gen. nov., sp. nov.</title>
        <authorList>
            <person name="Cox L.M."/>
            <person name="Sohn J."/>
            <person name="Tyrrell K.L."/>
            <person name="Citron D.M."/>
            <person name="Lawson P.A."/>
            <person name="Patel N.B."/>
            <person name="Iizumi T."/>
            <person name="Perez-Perez G.I."/>
            <person name="Goldstein E.J."/>
            <person name="Blaser M.J."/>
        </authorList>
    </citation>
    <scope>NUCLEOTIDE SEQUENCE [LARGE SCALE GENOMIC DNA]</scope>
    <source>
        <strain evidence="2 3">NYU-BL-A4</strain>
    </source>
</reference>
<dbReference type="Gene3D" id="2.40.50.1020">
    <property type="entry name" value="LytTr DNA-binding domain"/>
    <property type="match status" value="1"/>
</dbReference>
<dbReference type="Pfam" id="PF04397">
    <property type="entry name" value="LytTR"/>
    <property type="match status" value="1"/>
</dbReference>
<dbReference type="STRING" id="1862672.BO225_03780"/>
<comment type="caution">
    <text evidence="2">The sequence shown here is derived from an EMBL/GenBank/DDBJ whole genome shotgun (WGS) entry which is preliminary data.</text>
</comment>
<dbReference type="GO" id="GO:0003677">
    <property type="term" value="F:DNA binding"/>
    <property type="evidence" value="ECO:0007669"/>
    <property type="project" value="InterPro"/>
</dbReference>
<dbReference type="OrthoDB" id="9808614at2"/>
<dbReference type="InterPro" id="IPR046947">
    <property type="entry name" value="LytR-like"/>
</dbReference>
<gene>
    <name evidence="2" type="ORF">BO225_03780</name>
</gene>
<name>A0A1U7NNV9_9FIRM</name>